<evidence type="ECO:0000313" key="2">
    <source>
        <dbReference type="Proteomes" id="UP000320653"/>
    </source>
</evidence>
<sequence length="57" mass="6630">MLAEYEMTRSAILNDPLIRQVMRADRVSPAELENLMTEVAARLDPYARQAYRKDSRC</sequence>
<accession>A0A561R8P6</accession>
<dbReference type="EMBL" id="VIWP01000001">
    <property type="protein sequence ID" value="TWF58968.1"/>
    <property type="molecule type" value="Genomic_DNA"/>
</dbReference>
<protein>
    <submittedName>
        <fullName evidence="1">Uncharacterized protein</fullName>
    </submittedName>
</protein>
<name>A0A561R8P6_9HYPH</name>
<dbReference type="RefSeq" id="WP_186458126.1">
    <property type="nucleotide sequence ID" value="NZ_VIWP01000001.1"/>
</dbReference>
<reference evidence="1 2" key="1">
    <citation type="submission" date="2019-06" db="EMBL/GenBank/DDBJ databases">
        <title>Sorghum-associated microbial communities from plants grown in Nebraska, USA.</title>
        <authorList>
            <person name="Schachtman D."/>
        </authorList>
    </citation>
    <scope>NUCLEOTIDE SEQUENCE [LARGE SCALE GENOMIC DNA]</scope>
    <source>
        <strain evidence="1 2">1225</strain>
    </source>
</reference>
<comment type="caution">
    <text evidence="1">The sequence shown here is derived from an EMBL/GenBank/DDBJ whole genome shotgun (WGS) entry which is preliminary data.</text>
</comment>
<organism evidence="1 2">
    <name type="scientific">Neorhizobium alkalisoli</name>
    <dbReference type="NCBI Taxonomy" id="528178"/>
    <lineage>
        <taxon>Bacteria</taxon>
        <taxon>Pseudomonadati</taxon>
        <taxon>Pseudomonadota</taxon>
        <taxon>Alphaproteobacteria</taxon>
        <taxon>Hyphomicrobiales</taxon>
        <taxon>Rhizobiaceae</taxon>
        <taxon>Rhizobium/Agrobacterium group</taxon>
        <taxon>Neorhizobium</taxon>
    </lineage>
</organism>
<evidence type="ECO:0000313" key="1">
    <source>
        <dbReference type="EMBL" id="TWF58968.1"/>
    </source>
</evidence>
<dbReference type="Proteomes" id="UP000320653">
    <property type="component" value="Unassembled WGS sequence"/>
</dbReference>
<dbReference type="AlphaFoldDB" id="A0A561R8P6"/>
<proteinExistence type="predicted"/>
<keyword evidence="2" id="KW-1185">Reference proteome</keyword>
<gene>
    <name evidence="1" type="ORF">FHW37_101772</name>
</gene>